<keyword evidence="3" id="KW-1185">Reference proteome</keyword>
<feature type="region of interest" description="Disordered" evidence="1">
    <location>
        <begin position="60"/>
        <end position="91"/>
    </location>
</feature>
<protein>
    <submittedName>
        <fullName evidence="2">Uncharacterized protein</fullName>
    </submittedName>
</protein>
<sequence length="91" mass="10347">MVSKKESDDHLHYAAHDVISTLRHRIGLIANCLKDYPEDPAVMYSLDNGQEFVIRRDHRQTANPFGPGSHLTTTLRDRLSNHVGPPMNNKQ</sequence>
<evidence type="ECO:0000313" key="2">
    <source>
        <dbReference type="EMBL" id="KAF7282911.1"/>
    </source>
</evidence>
<dbReference type="Proteomes" id="UP000625711">
    <property type="component" value="Unassembled WGS sequence"/>
</dbReference>
<accession>A0A834MG56</accession>
<dbReference type="EMBL" id="JAACXV010000151">
    <property type="protein sequence ID" value="KAF7282911.1"/>
    <property type="molecule type" value="Genomic_DNA"/>
</dbReference>
<evidence type="ECO:0000256" key="1">
    <source>
        <dbReference type="SAM" id="MobiDB-lite"/>
    </source>
</evidence>
<comment type="caution">
    <text evidence="2">The sequence shown here is derived from an EMBL/GenBank/DDBJ whole genome shotgun (WGS) entry which is preliminary data.</text>
</comment>
<reference evidence="2" key="1">
    <citation type="submission" date="2020-08" db="EMBL/GenBank/DDBJ databases">
        <title>Genome sequencing and assembly of the red palm weevil Rhynchophorus ferrugineus.</title>
        <authorList>
            <person name="Dias G.B."/>
            <person name="Bergman C.M."/>
            <person name="Manee M."/>
        </authorList>
    </citation>
    <scope>NUCLEOTIDE SEQUENCE</scope>
    <source>
        <strain evidence="2">AA-2017</strain>
        <tissue evidence="2">Whole larva</tissue>
    </source>
</reference>
<name>A0A834MG56_RHYFE</name>
<gene>
    <name evidence="2" type="ORF">GWI33_001813</name>
</gene>
<dbReference type="AlphaFoldDB" id="A0A834MG56"/>
<evidence type="ECO:0000313" key="3">
    <source>
        <dbReference type="Proteomes" id="UP000625711"/>
    </source>
</evidence>
<organism evidence="2 3">
    <name type="scientific">Rhynchophorus ferrugineus</name>
    <name type="common">Red palm weevil</name>
    <name type="synonym">Curculio ferrugineus</name>
    <dbReference type="NCBI Taxonomy" id="354439"/>
    <lineage>
        <taxon>Eukaryota</taxon>
        <taxon>Metazoa</taxon>
        <taxon>Ecdysozoa</taxon>
        <taxon>Arthropoda</taxon>
        <taxon>Hexapoda</taxon>
        <taxon>Insecta</taxon>
        <taxon>Pterygota</taxon>
        <taxon>Neoptera</taxon>
        <taxon>Endopterygota</taxon>
        <taxon>Coleoptera</taxon>
        <taxon>Polyphaga</taxon>
        <taxon>Cucujiformia</taxon>
        <taxon>Curculionidae</taxon>
        <taxon>Dryophthorinae</taxon>
        <taxon>Rhynchophorus</taxon>
    </lineage>
</organism>
<proteinExistence type="predicted"/>